<dbReference type="Proteomes" id="UP001295469">
    <property type="component" value="Chromosome C08"/>
</dbReference>
<dbReference type="AlphaFoldDB" id="A0A816U0P4"/>
<sequence length="129" mass="14162">MIQGGTISNIMDHSRYGCRSTSAICFQNLFFVKISGVSGMQDLSWLVFAPNLAVVFVEGPSSELQEIVSREKVSGIQKEGIEYCTLSKTTYDSLSLFVGTEEYLLGTIGIAKSKENVYKKMSKAEKASI</sequence>
<evidence type="ECO:0000313" key="1">
    <source>
        <dbReference type="EMBL" id="CAF2107914.1"/>
    </source>
</evidence>
<reference evidence="1" key="1">
    <citation type="submission" date="2021-01" db="EMBL/GenBank/DDBJ databases">
        <authorList>
            <consortium name="Genoscope - CEA"/>
            <person name="William W."/>
        </authorList>
    </citation>
    <scope>NUCLEOTIDE SEQUENCE</scope>
</reference>
<accession>A0A816U0P4</accession>
<proteinExistence type="predicted"/>
<gene>
    <name evidence="1" type="ORF">DARMORV10_C08P12800.1</name>
</gene>
<organism evidence="1">
    <name type="scientific">Brassica napus</name>
    <name type="common">Rape</name>
    <dbReference type="NCBI Taxonomy" id="3708"/>
    <lineage>
        <taxon>Eukaryota</taxon>
        <taxon>Viridiplantae</taxon>
        <taxon>Streptophyta</taxon>
        <taxon>Embryophyta</taxon>
        <taxon>Tracheophyta</taxon>
        <taxon>Spermatophyta</taxon>
        <taxon>Magnoliopsida</taxon>
        <taxon>eudicotyledons</taxon>
        <taxon>Gunneridae</taxon>
        <taxon>Pentapetalae</taxon>
        <taxon>rosids</taxon>
        <taxon>malvids</taxon>
        <taxon>Brassicales</taxon>
        <taxon>Brassicaceae</taxon>
        <taxon>Brassiceae</taxon>
        <taxon>Brassica</taxon>
    </lineage>
</organism>
<name>A0A816U0P4_BRANA</name>
<dbReference type="EMBL" id="HG994372">
    <property type="protein sequence ID" value="CAF2107914.1"/>
    <property type="molecule type" value="Genomic_DNA"/>
</dbReference>
<protein>
    <submittedName>
        <fullName evidence="1">(rape) hypothetical protein</fullName>
    </submittedName>
</protein>